<keyword evidence="4 6" id="KW-1133">Transmembrane helix</keyword>
<evidence type="ECO:0000256" key="6">
    <source>
        <dbReference type="SAM" id="Phobius"/>
    </source>
</evidence>
<evidence type="ECO:0000256" key="5">
    <source>
        <dbReference type="ARBA" id="ARBA00023136"/>
    </source>
</evidence>
<dbReference type="PROSITE" id="PS00154">
    <property type="entry name" value="ATPASE_E1_E2"/>
    <property type="match status" value="1"/>
</dbReference>
<feature type="transmembrane region" description="Helical" evidence="6">
    <location>
        <begin position="651"/>
        <end position="673"/>
    </location>
</feature>
<reference evidence="8" key="1">
    <citation type="submission" date="2021-01" db="EMBL/GenBank/DDBJ databases">
        <title>Whole genome shotgun sequence of Actinocatenispora rupis NBRC 107355.</title>
        <authorList>
            <person name="Komaki H."/>
            <person name="Tamura T."/>
        </authorList>
    </citation>
    <scope>NUCLEOTIDE SEQUENCE</scope>
    <source>
        <strain evidence="8">NBRC 107355</strain>
    </source>
</reference>
<dbReference type="NCBIfam" id="TIGR01494">
    <property type="entry name" value="ATPase_P-type"/>
    <property type="match status" value="2"/>
</dbReference>
<dbReference type="Pfam" id="PF00122">
    <property type="entry name" value="E1-E2_ATPase"/>
    <property type="match status" value="1"/>
</dbReference>
<dbReference type="InterPro" id="IPR001757">
    <property type="entry name" value="P_typ_ATPase"/>
</dbReference>
<dbReference type="InterPro" id="IPR008250">
    <property type="entry name" value="ATPase_P-typ_transduc_dom_A_sf"/>
</dbReference>
<dbReference type="PRINTS" id="PR00119">
    <property type="entry name" value="CATATPASE"/>
</dbReference>
<feature type="transmembrane region" description="Helical" evidence="6">
    <location>
        <begin position="685"/>
        <end position="703"/>
    </location>
</feature>
<evidence type="ECO:0000313" key="8">
    <source>
        <dbReference type="EMBL" id="GID09258.1"/>
    </source>
</evidence>
<name>A0A8J3J633_9ACTN</name>
<evidence type="ECO:0000256" key="1">
    <source>
        <dbReference type="ARBA" id="ARBA00004651"/>
    </source>
</evidence>
<evidence type="ECO:0000256" key="3">
    <source>
        <dbReference type="ARBA" id="ARBA00022967"/>
    </source>
</evidence>
<dbReference type="AlphaFoldDB" id="A0A8J3J633"/>
<dbReference type="GO" id="GO:0005524">
    <property type="term" value="F:ATP binding"/>
    <property type="evidence" value="ECO:0007669"/>
    <property type="project" value="InterPro"/>
</dbReference>
<comment type="caution">
    <text evidence="8">The sequence shown here is derived from an EMBL/GenBank/DDBJ whole genome shotgun (WGS) entry which is preliminary data.</text>
</comment>
<dbReference type="Gene3D" id="1.20.1110.10">
    <property type="entry name" value="Calcium-transporting ATPase, transmembrane domain"/>
    <property type="match status" value="1"/>
</dbReference>
<accession>A0A8J3J633</accession>
<dbReference type="SUPFAM" id="SSF56784">
    <property type="entry name" value="HAD-like"/>
    <property type="match status" value="1"/>
</dbReference>
<dbReference type="PANTHER" id="PTHR42861">
    <property type="entry name" value="CALCIUM-TRANSPORTING ATPASE"/>
    <property type="match status" value="1"/>
</dbReference>
<dbReference type="InterPro" id="IPR036412">
    <property type="entry name" value="HAD-like_sf"/>
</dbReference>
<feature type="transmembrane region" description="Helical" evidence="6">
    <location>
        <begin position="66"/>
        <end position="84"/>
    </location>
</feature>
<protein>
    <submittedName>
        <fullName evidence="8">Magnesium-transporting ATPase</fullName>
    </submittedName>
</protein>
<dbReference type="Gene3D" id="2.70.150.10">
    <property type="entry name" value="Calcium-transporting ATPase, cytoplasmic transduction domain A"/>
    <property type="match status" value="1"/>
</dbReference>
<proteinExistence type="predicted"/>
<dbReference type="GO" id="GO:0016887">
    <property type="term" value="F:ATP hydrolysis activity"/>
    <property type="evidence" value="ECO:0007669"/>
    <property type="project" value="InterPro"/>
</dbReference>
<feature type="transmembrane region" description="Helical" evidence="6">
    <location>
        <begin position="596"/>
        <end position="615"/>
    </location>
</feature>
<dbReference type="Proteomes" id="UP000612808">
    <property type="component" value="Unassembled WGS sequence"/>
</dbReference>
<feature type="transmembrane region" description="Helical" evidence="6">
    <location>
        <begin position="621"/>
        <end position="639"/>
    </location>
</feature>
<dbReference type="SUPFAM" id="SSF81665">
    <property type="entry name" value="Calcium ATPase, transmembrane domain M"/>
    <property type="match status" value="1"/>
</dbReference>
<dbReference type="InterPro" id="IPR044492">
    <property type="entry name" value="P_typ_ATPase_HD_dom"/>
</dbReference>
<dbReference type="InterPro" id="IPR059000">
    <property type="entry name" value="ATPase_P-type_domA"/>
</dbReference>
<feature type="transmembrane region" description="Helical" evidence="6">
    <location>
        <begin position="247"/>
        <end position="271"/>
    </location>
</feature>
<dbReference type="SUPFAM" id="SSF81653">
    <property type="entry name" value="Calcium ATPase, transduction domain A"/>
    <property type="match status" value="1"/>
</dbReference>
<organism evidence="8 9">
    <name type="scientific">Actinocatenispora rupis</name>
    <dbReference type="NCBI Taxonomy" id="519421"/>
    <lineage>
        <taxon>Bacteria</taxon>
        <taxon>Bacillati</taxon>
        <taxon>Actinomycetota</taxon>
        <taxon>Actinomycetes</taxon>
        <taxon>Micromonosporales</taxon>
        <taxon>Micromonosporaceae</taxon>
        <taxon>Actinocatenispora</taxon>
    </lineage>
</organism>
<dbReference type="InterPro" id="IPR023299">
    <property type="entry name" value="ATPase_P-typ_cyto_dom_N"/>
</dbReference>
<evidence type="ECO:0000313" key="9">
    <source>
        <dbReference type="Proteomes" id="UP000612808"/>
    </source>
</evidence>
<dbReference type="PRINTS" id="PR00120">
    <property type="entry name" value="HATPASE"/>
</dbReference>
<feature type="transmembrane region" description="Helical" evidence="6">
    <location>
        <begin position="216"/>
        <end position="235"/>
    </location>
</feature>
<feature type="transmembrane region" description="Helical" evidence="6">
    <location>
        <begin position="743"/>
        <end position="763"/>
    </location>
</feature>
<dbReference type="GO" id="GO:0005886">
    <property type="term" value="C:plasma membrane"/>
    <property type="evidence" value="ECO:0007669"/>
    <property type="project" value="UniProtKB-SubCell"/>
</dbReference>
<feature type="transmembrane region" description="Helical" evidence="6">
    <location>
        <begin position="710"/>
        <end position="731"/>
    </location>
</feature>
<dbReference type="InterPro" id="IPR023298">
    <property type="entry name" value="ATPase_P-typ_TM_dom_sf"/>
</dbReference>
<gene>
    <name evidence="8" type="ORF">Aru02nite_01470</name>
</gene>
<dbReference type="EMBL" id="BOMB01000001">
    <property type="protein sequence ID" value="GID09258.1"/>
    <property type="molecule type" value="Genomic_DNA"/>
</dbReference>
<dbReference type="Gene3D" id="3.40.1110.10">
    <property type="entry name" value="Calcium-transporting ATPase, cytoplasmic domain N"/>
    <property type="match status" value="1"/>
</dbReference>
<feature type="domain" description="P-type ATPase A" evidence="7">
    <location>
        <begin position="98"/>
        <end position="194"/>
    </location>
</feature>
<dbReference type="RefSeq" id="WP_203654025.1">
    <property type="nucleotide sequence ID" value="NZ_BAAAZM010000016.1"/>
</dbReference>
<keyword evidence="2 6" id="KW-0812">Transmembrane</keyword>
<evidence type="ECO:0000256" key="2">
    <source>
        <dbReference type="ARBA" id="ARBA00022692"/>
    </source>
</evidence>
<dbReference type="SFLD" id="SFLDG00002">
    <property type="entry name" value="C1.7:_P-type_atpase_like"/>
    <property type="match status" value="1"/>
</dbReference>
<comment type="subcellular location">
    <subcellularLocation>
        <location evidence="1">Cell membrane</location>
        <topology evidence="1">Multi-pass membrane protein</topology>
    </subcellularLocation>
</comment>
<evidence type="ECO:0000259" key="7">
    <source>
        <dbReference type="Pfam" id="PF00122"/>
    </source>
</evidence>
<dbReference type="Pfam" id="PF00702">
    <property type="entry name" value="Hydrolase"/>
    <property type="match status" value="1"/>
</dbReference>
<sequence>MTTDLAVGLSDAEVARRRAAGEGNVRPDPTGRTVAQIVRANVVTLFNVLLGSLAVLMLVVGPWQDALFGLTVVANTGIGIVQELRARRTLARLSLLARNDIRVRRGGAERAVPADELVRGDVVLLATGDTVPVDGTVLSADGLEIDESLLTGETDPVAKQPDAEVLSGSFAVAGSGAYLATKVGADAYAARLAAEAGRFRLTDSELRLGINRLLRIIVWLLVPIGLLLVVSQLLAHTGFRGAVSGSVAGVVTMVPEGLVLLTSVAFAVGVIRLGRRRCLVQELAAIEGLARVDVVCLDKTGTLTDPAMRLGEIRPYGLAPERAAEVLGALSRAEPRPNPSTRAIAAGTGDPGWRATDTVPFSSARKYSGADFGTAGRFLLGAPEILLAADDPARVDADGLAGAGSRVLAVVPAVAGLAAPDDGHRAVALVVLAQAIRPEARATLAYFAAQGVGIRVISGDNPATVGAIAGRLGVPGADEPVDARTLPADPAVLADTLSARTCFGRTTPHQKRDFVGALHARRHVVAMTGDGVNDVLALSDADIGVAMGSGSEAAKSVAQVVLLDDSFATLPHVVAEGRRVLANIERVASLFLTKTCYAMLLAVLVGIAGLPFPFLPRHLTLIGALTIGIPSFLLALAPNTRRARPGFVPRVLRFAVPAGVVAAGCSFAAYALARTDDGTDLTADRTSAALALFVVTLGALAFVARPLRGWRLALVATMGGLFVLTLAVPAGRTFFALSPVSTVGDVAGVAIGAAGLVVLAGLLRLTHGWPSAAQTVR</sequence>
<dbReference type="Gene3D" id="3.40.50.1000">
    <property type="entry name" value="HAD superfamily/HAD-like"/>
    <property type="match status" value="1"/>
</dbReference>
<evidence type="ECO:0000256" key="4">
    <source>
        <dbReference type="ARBA" id="ARBA00022989"/>
    </source>
</evidence>
<dbReference type="SFLD" id="SFLDS00003">
    <property type="entry name" value="Haloacid_Dehalogenase"/>
    <property type="match status" value="1"/>
</dbReference>
<keyword evidence="5 6" id="KW-0472">Membrane</keyword>
<keyword evidence="9" id="KW-1185">Reference proteome</keyword>
<keyword evidence="3" id="KW-1278">Translocase</keyword>
<dbReference type="InterPro" id="IPR018303">
    <property type="entry name" value="ATPase_P-typ_P_site"/>
</dbReference>
<dbReference type="InterPro" id="IPR023214">
    <property type="entry name" value="HAD_sf"/>
</dbReference>
<dbReference type="SFLD" id="SFLDF00027">
    <property type="entry name" value="p-type_atpase"/>
    <property type="match status" value="1"/>
</dbReference>
<feature type="transmembrane region" description="Helical" evidence="6">
    <location>
        <begin position="42"/>
        <end position="60"/>
    </location>
</feature>